<feature type="transmembrane region" description="Helical" evidence="3">
    <location>
        <begin position="6"/>
        <end position="27"/>
    </location>
</feature>
<sequence>MRYKHIGTIGAILIGIFVLLAALMYYFNQVGKQQNLNWLILSNNKIQEISKGHLVGLTSLETLSADNNRIHTLNLQDLENSTTLELLDLGRNHLTSLNICLPYLPGLREL</sequence>
<evidence type="ECO:0000313" key="4">
    <source>
        <dbReference type="Proteomes" id="UP000695007"/>
    </source>
</evidence>
<dbReference type="Proteomes" id="UP000695007">
    <property type="component" value="Unplaced"/>
</dbReference>
<gene>
    <name evidence="5" type="primary">LOC105359463</name>
</gene>
<dbReference type="PANTHER" id="PTHR24366:SF96">
    <property type="entry name" value="LEUCINE RICH REPEAT CONTAINING 53"/>
    <property type="match status" value="1"/>
</dbReference>
<evidence type="ECO:0000256" key="3">
    <source>
        <dbReference type="SAM" id="Phobius"/>
    </source>
</evidence>
<proteinExistence type="predicted"/>
<dbReference type="PROSITE" id="PS51450">
    <property type="entry name" value="LRR"/>
    <property type="match status" value="1"/>
</dbReference>
<dbReference type="PANTHER" id="PTHR24366">
    <property type="entry name" value="IG(IMMUNOGLOBULIN) AND LRR(LEUCINE RICH REPEAT) DOMAINS"/>
    <property type="match status" value="1"/>
</dbReference>
<dbReference type="Gene3D" id="3.80.10.10">
    <property type="entry name" value="Ribonuclease Inhibitor"/>
    <property type="match status" value="1"/>
</dbReference>
<dbReference type="Pfam" id="PF13855">
    <property type="entry name" value="LRR_8"/>
    <property type="match status" value="1"/>
</dbReference>
<reference evidence="5" key="1">
    <citation type="submission" date="2025-08" db="UniProtKB">
        <authorList>
            <consortium name="RefSeq"/>
        </authorList>
    </citation>
    <scope>IDENTIFICATION</scope>
</reference>
<keyword evidence="2" id="KW-0677">Repeat</keyword>
<keyword evidence="1" id="KW-0433">Leucine-rich repeat</keyword>
<dbReference type="GeneID" id="105359463"/>
<evidence type="ECO:0000256" key="2">
    <source>
        <dbReference type="ARBA" id="ARBA00022737"/>
    </source>
</evidence>
<protein>
    <submittedName>
        <fullName evidence="5">Toll-like receptor 2</fullName>
    </submittedName>
</protein>
<keyword evidence="4" id="KW-1185">Reference proteome</keyword>
<dbReference type="KEGG" id="csol:105359463"/>
<accession>A0AAJ6VJH6</accession>
<name>A0AAJ6VJH6_9HYME</name>
<organism evidence="4 5">
    <name type="scientific">Ceratosolen solmsi marchali</name>
    <dbReference type="NCBI Taxonomy" id="326594"/>
    <lineage>
        <taxon>Eukaryota</taxon>
        <taxon>Metazoa</taxon>
        <taxon>Ecdysozoa</taxon>
        <taxon>Arthropoda</taxon>
        <taxon>Hexapoda</taxon>
        <taxon>Insecta</taxon>
        <taxon>Pterygota</taxon>
        <taxon>Neoptera</taxon>
        <taxon>Endopterygota</taxon>
        <taxon>Hymenoptera</taxon>
        <taxon>Apocrita</taxon>
        <taxon>Proctotrupomorpha</taxon>
        <taxon>Chalcidoidea</taxon>
        <taxon>Agaonidae</taxon>
        <taxon>Agaoninae</taxon>
        <taxon>Ceratosolen</taxon>
    </lineage>
</organism>
<evidence type="ECO:0000313" key="5">
    <source>
        <dbReference type="RefSeq" id="XP_011494379.1"/>
    </source>
</evidence>
<keyword evidence="3" id="KW-0472">Membrane</keyword>
<dbReference type="InterPro" id="IPR001611">
    <property type="entry name" value="Leu-rich_rpt"/>
</dbReference>
<keyword evidence="3" id="KW-1133">Transmembrane helix</keyword>
<dbReference type="AlphaFoldDB" id="A0AAJ6VJH6"/>
<keyword evidence="3" id="KW-0812">Transmembrane</keyword>
<dbReference type="InterPro" id="IPR032675">
    <property type="entry name" value="LRR_dom_sf"/>
</dbReference>
<dbReference type="RefSeq" id="XP_011494379.1">
    <property type="nucleotide sequence ID" value="XM_011496077.1"/>
</dbReference>
<dbReference type="SUPFAM" id="SSF52075">
    <property type="entry name" value="Outer arm dynein light chain 1"/>
    <property type="match status" value="1"/>
</dbReference>
<evidence type="ECO:0000256" key="1">
    <source>
        <dbReference type="ARBA" id="ARBA00022614"/>
    </source>
</evidence>